<dbReference type="SUPFAM" id="SSF81822">
    <property type="entry name" value="RuBisCo LSMT C-terminal, substrate-binding domain"/>
    <property type="match status" value="1"/>
</dbReference>
<keyword evidence="3" id="KW-0949">S-adenosyl-L-methionine</keyword>
<dbReference type="SUPFAM" id="SSF82199">
    <property type="entry name" value="SET domain"/>
    <property type="match status" value="1"/>
</dbReference>
<dbReference type="Gene3D" id="3.90.1410.10">
    <property type="entry name" value="set domain protein methyltransferase, domain 1"/>
    <property type="match status" value="1"/>
</dbReference>
<dbReference type="InterPro" id="IPR046341">
    <property type="entry name" value="SET_dom_sf"/>
</dbReference>
<evidence type="ECO:0000259" key="4">
    <source>
        <dbReference type="Pfam" id="PF09273"/>
    </source>
</evidence>
<dbReference type="InterPro" id="IPR015353">
    <property type="entry name" value="Rubisco_LSMT_subst-bd"/>
</dbReference>
<dbReference type="Gene3D" id="3.90.1420.10">
    <property type="entry name" value="Rubisco LSMT, substrate-binding domain"/>
    <property type="match status" value="1"/>
</dbReference>
<evidence type="ECO:0000313" key="5">
    <source>
        <dbReference type="EMBL" id="CAG9332668.1"/>
    </source>
</evidence>
<evidence type="ECO:0000313" key="6">
    <source>
        <dbReference type="Proteomes" id="UP001162131"/>
    </source>
</evidence>
<keyword evidence="1" id="KW-0489">Methyltransferase</keyword>
<comment type="caution">
    <text evidence="5">The sequence shown here is derived from an EMBL/GenBank/DDBJ whole genome shotgun (WGS) entry which is preliminary data.</text>
</comment>
<dbReference type="EMBL" id="CAJZBQ010000055">
    <property type="protein sequence ID" value="CAG9332668.1"/>
    <property type="molecule type" value="Genomic_DNA"/>
</dbReference>
<protein>
    <recommendedName>
        <fullName evidence="4">Rubisco LSMT substrate-binding domain-containing protein</fullName>
    </recommendedName>
</protein>
<dbReference type="PANTHER" id="PTHR13271">
    <property type="entry name" value="UNCHARACTERIZED PUTATIVE METHYLTRANSFERASE"/>
    <property type="match status" value="1"/>
</dbReference>
<keyword evidence="6" id="KW-1185">Reference proteome</keyword>
<keyword evidence="2" id="KW-0808">Transferase</keyword>
<name>A0AAU9K4P1_9CILI</name>
<dbReference type="Proteomes" id="UP001162131">
    <property type="component" value="Unassembled WGS sequence"/>
</dbReference>
<dbReference type="PANTHER" id="PTHR13271:SF153">
    <property type="entry name" value="SET DOMAIN-CONTAINING PROTEIN"/>
    <property type="match status" value="1"/>
</dbReference>
<organism evidence="5 6">
    <name type="scientific">Blepharisma stoltei</name>
    <dbReference type="NCBI Taxonomy" id="1481888"/>
    <lineage>
        <taxon>Eukaryota</taxon>
        <taxon>Sar</taxon>
        <taxon>Alveolata</taxon>
        <taxon>Ciliophora</taxon>
        <taxon>Postciliodesmatophora</taxon>
        <taxon>Heterotrichea</taxon>
        <taxon>Heterotrichida</taxon>
        <taxon>Blepharismidae</taxon>
        <taxon>Blepharisma</taxon>
    </lineage>
</organism>
<gene>
    <name evidence="5" type="ORF">BSTOLATCC_MIC56960</name>
</gene>
<dbReference type="GO" id="GO:0032259">
    <property type="term" value="P:methylation"/>
    <property type="evidence" value="ECO:0007669"/>
    <property type="project" value="UniProtKB-KW"/>
</dbReference>
<evidence type="ECO:0000256" key="2">
    <source>
        <dbReference type="ARBA" id="ARBA00022679"/>
    </source>
</evidence>
<dbReference type="GO" id="GO:0016279">
    <property type="term" value="F:protein-lysine N-methyltransferase activity"/>
    <property type="evidence" value="ECO:0007669"/>
    <property type="project" value="TreeGrafter"/>
</dbReference>
<dbReference type="InterPro" id="IPR036464">
    <property type="entry name" value="Rubisco_LSMT_subst-bd_sf"/>
</dbReference>
<dbReference type="Pfam" id="PF09273">
    <property type="entry name" value="Rubis-subs-bind"/>
    <property type="match status" value="1"/>
</dbReference>
<feature type="domain" description="Rubisco LSMT substrate-binding" evidence="4">
    <location>
        <begin position="389"/>
        <end position="487"/>
    </location>
</feature>
<evidence type="ECO:0000256" key="1">
    <source>
        <dbReference type="ARBA" id="ARBA00022603"/>
    </source>
</evidence>
<evidence type="ECO:0000256" key="3">
    <source>
        <dbReference type="ARBA" id="ARBA00022691"/>
    </source>
</evidence>
<dbReference type="InterPro" id="IPR050600">
    <property type="entry name" value="SETD3_SETD6_MTase"/>
</dbReference>
<sequence length="550" mass="63393">MKISYPRKQGELVDSSEIELLFKWAEQVGIQINPKLQYPVKYPPGYFGMKTQLQIPPSETLITVPNNALLSTQIAKTPELSEIYESHPDLFLDSTSTTSVDYLMITYLLLEFSKGPSSYWYPYLNSLPKNPENLTDWKEIELIELQDSDVVTDVLDRQARYEIWIDTLISVLQKYPEKFGGTINVEKVHWSWKIVSTRAFGKCIPYSSLIPVADLINHDNVLTNYYYGTDDDLPPDLALGFDIRDTDSDSDEDLYEDPEPILLNYQNLHKINFSAYGEQLDEEKTNISKKILSEATIKDANRFVLDMNFSESLSISQITEDPNKRFRMVTGKNERFEGGAEILISYGNYSNRNLLMSYGFANKINKYNYARIKIPLRNLLTEQQWAKMEETYSSEALVAFKIKKSKICDDLLSVLRCLLWDINKDTPMAFFNPTSIENEEIIFQQAISIVRNCLDEFPTTLDEDLGILNAPKSHRHYFALIYRIGVKDCLQSQLSLLRMASLILRKIKSGEEFLDAITSIQQCEEVLNVSNRQKMIEYLSSYLGYLKVTK</sequence>
<reference evidence="5" key="1">
    <citation type="submission" date="2021-09" db="EMBL/GenBank/DDBJ databases">
        <authorList>
            <consortium name="AG Swart"/>
            <person name="Singh M."/>
            <person name="Singh A."/>
            <person name="Seah K."/>
            <person name="Emmerich C."/>
        </authorList>
    </citation>
    <scope>NUCLEOTIDE SEQUENCE</scope>
    <source>
        <strain evidence="5">ATCC30299</strain>
    </source>
</reference>
<dbReference type="CDD" id="cd10527">
    <property type="entry name" value="SET_LSMT"/>
    <property type="match status" value="1"/>
</dbReference>
<proteinExistence type="predicted"/>
<accession>A0AAU9K4P1</accession>
<dbReference type="AlphaFoldDB" id="A0AAU9K4P1"/>